<dbReference type="AlphaFoldDB" id="X6N9V0"/>
<proteinExistence type="predicted"/>
<protein>
    <submittedName>
        <fullName evidence="2">Uncharacterized protein</fullName>
    </submittedName>
</protein>
<gene>
    <name evidence="2" type="ORF">RFI_14502</name>
</gene>
<organism evidence="2 3">
    <name type="scientific">Reticulomyxa filosa</name>
    <dbReference type="NCBI Taxonomy" id="46433"/>
    <lineage>
        <taxon>Eukaryota</taxon>
        <taxon>Sar</taxon>
        <taxon>Rhizaria</taxon>
        <taxon>Retaria</taxon>
        <taxon>Foraminifera</taxon>
        <taxon>Monothalamids</taxon>
        <taxon>Reticulomyxidae</taxon>
        <taxon>Reticulomyxa</taxon>
    </lineage>
</organism>
<dbReference type="EMBL" id="ASPP01010542">
    <property type="protein sequence ID" value="ETO22688.1"/>
    <property type="molecule type" value="Genomic_DNA"/>
</dbReference>
<evidence type="ECO:0000313" key="3">
    <source>
        <dbReference type="Proteomes" id="UP000023152"/>
    </source>
</evidence>
<accession>X6N9V0</accession>
<name>X6N9V0_RETFI</name>
<reference evidence="2 3" key="1">
    <citation type="journal article" date="2013" name="Curr. Biol.">
        <title>The Genome of the Foraminiferan Reticulomyxa filosa.</title>
        <authorList>
            <person name="Glockner G."/>
            <person name="Hulsmann N."/>
            <person name="Schleicher M."/>
            <person name="Noegel A.A."/>
            <person name="Eichinger L."/>
            <person name="Gallinger C."/>
            <person name="Pawlowski J."/>
            <person name="Sierra R."/>
            <person name="Euteneuer U."/>
            <person name="Pillet L."/>
            <person name="Moustafa A."/>
            <person name="Platzer M."/>
            <person name="Groth M."/>
            <person name="Szafranski K."/>
            <person name="Schliwa M."/>
        </authorList>
    </citation>
    <scope>NUCLEOTIDE SEQUENCE [LARGE SCALE GENOMIC DNA]</scope>
</reference>
<comment type="caution">
    <text evidence="2">The sequence shown here is derived from an EMBL/GenBank/DDBJ whole genome shotgun (WGS) entry which is preliminary data.</text>
</comment>
<dbReference type="Proteomes" id="UP000023152">
    <property type="component" value="Unassembled WGS sequence"/>
</dbReference>
<evidence type="ECO:0000256" key="1">
    <source>
        <dbReference type="SAM" id="MobiDB-lite"/>
    </source>
</evidence>
<evidence type="ECO:0000313" key="2">
    <source>
        <dbReference type="EMBL" id="ETO22688.1"/>
    </source>
</evidence>
<sequence>MKRKHKTDKQKKIGRARQWKCVSFVHFRPSVANANVLCDDYKNKKNTKHIKLTEGKEDLLLQINDDCMDIAHVALRPLLSCQSVYVGQTVTHLRYLSKVLIFWISPVQVHTTCKHKHVTHYQMLNVECREIASENDESCDVFLCGGMDRYFKSCKAAIVSKVSMKWNNVKQMWQEIISNQERFEQLNKLSSVAYSMVCLSFCNNTKHYLAVSLGRTIEFVNAEAFSPCGNIEMCDFIKHMTFDATTCCLSVLFEKCGIALVSMHLAIDQTDVDDLSWSPTDVNRVIYRTWSGVDNACHHISLYTHTFESNEQTSNKTHLLNILSSSPDDYVDRPSPFHSLKLRYLICDRNGYVTLFDTPMPDKTTETTSKAQSDPDLVMNKEKKESIEETKEDEPKCIVGVNSCNHLLHFEDKLKVMLTQQQERYYQIIAGDLCAKLLKCNLSHDPTASSRLFFANQSTWFANSDGKCGKDVLLVGCDGSLHIIEIPFFKDDLCNTCQEEKKTILVVH</sequence>
<feature type="region of interest" description="Disordered" evidence="1">
    <location>
        <begin position="362"/>
        <end position="386"/>
    </location>
</feature>
<keyword evidence="3" id="KW-1185">Reference proteome</keyword>